<dbReference type="Proteomes" id="UP000288215">
    <property type="component" value="Unassembled WGS sequence"/>
</dbReference>
<name>A0A3S3SR85_METS7</name>
<protein>
    <submittedName>
        <fullName evidence="1">Uncharacterized protein</fullName>
    </submittedName>
</protein>
<proteinExistence type="predicted"/>
<sequence>MLLSIYGIELDVPKEYFVSITKGSLYFKGDLEISDHFKHTVTVFWDDLDEFKKVYSSPEDFFKEKVEAIENDRDLVGIKTEILNWPGTDSNHPAHFHKIAYSTKKRFTKELHHCIIGLIAFCETWNRRYLLFNEYYNNENSFEDNALKILGSFRCRCNKEGD</sequence>
<dbReference type="AlphaFoldDB" id="A0A3S3SR85"/>
<organism evidence="1 2">
    <name type="scientific">Methanosuratincola subterraneus</name>
    <dbReference type="NCBI Taxonomy" id="2593994"/>
    <lineage>
        <taxon>Archaea</taxon>
        <taxon>Thermoproteota</taxon>
        <taxon>Methanosuratincolia</taxon>
        <taxon>Candidatus Methanomethylicales</taxon>
        <taxon>Candidatus Methanomethylicaceae</taxon>
        <taxon>Candidatus Methanosuratincola (ex Vanwonterghem et al. 2016)</taxon>
    </lineage>
</organism>
<gene>
    <name evidence="1" type="ORF">Metus_0984</name>
</gene>
<accession>A0A3S3SR85</accession>
<reference evidence="1 2" key="1">
    <citation type="submission" date="2018-12" db="EMBL/GenBank/DDBJ databases">
        <title>The complete genome of the methanogenic archaea of the candidate phylum Verstraetearchaeota, obtained from the metagenome of underground thermal water.</title>
        <authorList>
            <person name="Kadnikov V.V."/>
            <person name="Mardanov A.V."/>
            <person name="Beletsky A.V."/>
            <person name="Karnachuk O.V."/>
            <person name="Ravin N.V."/>
        </authorList>
    </citation>
    <scope>NUCLEOTIDE SEQUENCE [LARGE SCALE GENOMIC DNA]</scope>
    <source>
        <strain evidence="1">Ch88</strain>
    </source>
</reference>
<evidence type="ECO:0000313" key="1">
    <source>
        <dbReference type="EMBL" id="RWX73010.1"/>
    </source>
</evidence>
<dbReference type="EMBL" id="RXGA01000003">
    <property type="protein sequence ID" value="RWX73010.1"/>
    <property type="molecule type" value="Genomic_DNA"/>
</dbReference>
<evidence type="ECO:0000313" key="2">
    <source>
        <dbReference type="Proteomes" id="UP000288215"/>
    </source>
</evidence>
<comment type="caution">
    <text evidence="1">The sequence shown here is derived from an EMBL/GenBank/DDBJ whole genome shotgun (WGS) entry which is preliminary data.</text>
</comment>